<dbReference type="Gene3D" id="3.40.50.300">
    <property type="entry name" value="P-loop containing nucleotide triphosphate hydrolases"/>
    <property type="match status" value="1"/>
</dbReference>
<feature type="transmembrane region" description="Helical" evidence="11">
    <location>
        <begin position="67"/>
        <end position="86"/>
    </location>
</feature>
<dbReference type="InterPro" id="IPR011527">
    <property type="entry name" value="ABC1_TM_dom"/>
</dbReference>
<evidence type="ECO:0000256" key="7">
    <source>
        <dbReference type="ARBA" id="ARBA00022967"/>
    </source>
</evidence>
<dbReference type="EMBL" id="BMFO01000004">
    <property type="protein sequence ID" value="GGF97504.1"/>
    <property type="molecule type" value="Genomic_DNA"/>
</dbReference>
<protein>
    <submittedName>
        <fullName evidence="14">Lipid A export ATP-binding/permease protein MsbA</fullName>
    </submittedName>
</protein>
<dbReference type="GO" id="GO:0016887">
    <property type="term" value="F:ATP hydrolysis activity"/>
    <property type="evidence" value="ECO:0007669"/>
    <property type="project" value="InterPro"/>
</dbReference>
<evidence type="ECO:0000313" key="15">
    <source>
        <dbReference type="Proteomes" id="UP000632858"/>
    </source>
</evidence>
<keyword evidence="9" id="KW-0445">Lipid transport</keyword>
<evidence type="ECO:0000256" key="2">
    <source>
        <dbReference type="ARBA" id="ARBA00022448"/>
    </source>
</evidence>
<dbReference type="PROSITE" id="PS50893">
    <property type="entry name" value="ABC_TRANSPORTER_2"/>
    <property type="match status" value="1"/>
</dbReference>
<keyword evidence="2" id="KW-0813">Transport</keyword>
<reference evidence="14" key="2">
    <citation type="submission" date="2020-09" db="EMBL/GenBank/DDBJ databases">
        <authorList>
            <person name="Sun Q."/>
            <person name="Zhou Y."/>
        </authorList>
    </citation>
    <scope>NUCLEOTIDE SEQUENCE</scope>
    <source>
        <strain evidence="14">CGMCC 1.12726</strain>
    </source>
</reference>
<feature type="domain" description="ABC transmembrane type-1" evidence="13">
    <location>
        <begin position="31"/>
        <end position="312"/>
    </location>
</feature>
<dbReference type="InterPro" id="IPR003593">
    <property type="entry name" value="AAA+_ATPase"/>
</dbReference>
<keyword evidence="3" id="KW-1003">Cell membrane</keyword>
<dbReference type="PROSITE" id="PS00211">
    <property type="entry name" value="ABC_TRANSPORTER_1"/>
    <property type="match status" value="1"/>
</dbReference>
<dbReference type="RefSeq" id="WP_188450164.1">
    <property type="nucleotide sequence ID" value="NZ_BMFO01000004.1"/>
</dbReference>
<dbReference type="PANTHER" id="PTHR43394">
    <property type="entry name" value="ATP-DEPENDENT PERMEASE MDL1, MITOCHONDRIAL"/>
    <property type="match status" value="1"/>
</dbReference>
<evidence type="ECO:0000259" key="13">
    <source>
        <dbReference type="PROSITE" id="PS50929"/>
    </source>
</evidence>
<dbReference type="GO" id="GO:0015421">
    <property type="term" value="F:ABC-type oligopeptide transporter activity"/>
    <property type="evidence" value="ECO:0007669"/>
    <property type="project" value="TreeGrafter"/>
</dbReference>
<sequence length="587" mass="64103">MSDAAPHATAAWPIYRRLLGYARPYVPFLGIAVLGMLVEAASAGAFTYLMKPMVDQTFVAKNPDVRWVLPLSILGLFVLRGVATFVTDYGMARTGRSVVLDLRRQVLGKFLRMPSDRFDREPIPALVSRLNYDTEQVSSATSEAIKVSLTDTLTILVMIGVMLMQSVKVTLAVLLVAPVIGYISSRVGRRYRRINRGIQEGVGHMAQAAEEALSAHQEVKIYGMREAEEARYAGLAGHNLRMHLKVESTRASASSIVQLLAAAALAIILVVAGFEAMNGRMTAGAFVTLMTSMMVLLPSLKRITNVQSVIQRGIAASERLFAVLDQPDEPDTGTLDIARVKGEIRFEGVSVQYRGQSRPALDTVDFLARPGTVTAIVGRSGSGKSTLIRLLPRFYEPSAGRLLIDGIDVREFTLACLRRQIALVGQQVMLFDDSVLANVRYGRADASEAEVWQALRAANAEEFVQKLPEGIHSTVGERGGRLSGGQKQRLAIARAILKDAPILILDEATAALDNESERLVQDALSHLIPDRTTLIIAHRLSTVEHADQVLVLDEGRLAEVGTHEQLLARGGLYSHLHRMQFREPDAG</sequence>
<dbReference type="InterPro" id="IPR011917">
    <property type="entry name" value="ABC_transpr_lipidA"/>
</dbReference>
<evidence type="ECO:0000256" key="4">
    <source>
        <dbReference type="ARBA" id="ARBA00022692"/>
    </source>
</evidence>
<comment type="subcellular location">
    <subcellularLocation>
        <location evidence="1">Cell membrane</location>
        <topology evidence="1">Multi-pass membrane protein</topology>
    </subcellularLocation>
</comment>
<evidence type="ECO:0000256" key="8">
    <source>
        <dbReference type="ARBA" id="ARBA00022989"/>
    </source>
</evidence>
<gene>
    <name evidence="14" type="primary">msbA</name>
    <name evidence="14" type="ORF">GCM10010960_19030</name>
</gene>
<evidence type="ECO:0000256" key="1">
    <source>
        <dbReference type="ARBA" id="ARBA00004651"/>
    </source>
</evidence>
<keyword evidence="6 14" id="KW-0067">ATP-binding</keyword>
<dbReference type="GO" id="GO:0005524">
    <property type="term" value="F:ATP binding"/>
    <property type="evidence" value="ECO:0007669"/>
    <property type="project" value="UniProtKB-KW"/>
</dbReference>
<keyword evidence="8 11" id="KW-1133">Transmembrane helix</keyword>
<dbReference type="NCBIfam" id="TIGR02203">
    <property type="entry name" value="MsbA_lipidA"/>
    <property type="match status" value="1"/>
</dbReference>
<feature type="transmembrane region" description="Helical" evidence="11">
    <location>
        <begin position="155"/>
        <end position="183"/>
    </location>
</feature>
<comment type="caution">
    <text evidence="14">The sequence shown here is derived from an EMBL/GenBank/DDBJ whole genome shotgun (WGS) entry which is preliminary data.</text>
</comment>
<dbReference type="GO" id="GO:0034040">
    <property type="term" value="F:ATPase-coupled lipid transmembrane transporter activity"/>
    <property type="evidence" value="ECO:0007669"/>
    <property type="project" value="InterPro"/>
</dbReference>
<evidence type="ECO:0000259" key="12">
    <source>
        <dbReference type="PROSITE" id="PS50893"/>
    </source>
</evidence>
<dbReference type="Gene3D" id="1.20.1560.10">
    <property type="entry name" value="ABC transporter type 1, transmembrane domain"/>
    <property type="match status" value="1"/>
</dbReference>
<proteinExistence type="predicted"/>
<dbReference type="InterPro" id="IPR003439">
    <property type="entry name" value="ABC_transporter-like_ATP-bd"/>
</dbReference>
<dbReference type="Pfam" id="PF00005">
    <property type="entry name" value="ABC_tran"/>
    <property type="match status" value="1"/>
</dbReference>
<evidence type="ECO:0000256" key="3">
    <source>
        <dbReference type="ARBA" id="ARBA00022475"/>
    </source>
</evidence>
<feature type="transmembrane region" description="Helical" evidence="11">
    <location>
        <begin position="251"/>
        <end position="274"/>
    </location>
</feature>
<name>A0A917CTS5_9GAMM</name>
<dbReference type="PROSITE" id="PS50929">
    <property type="entry name" value="ABC_TM1F"/>
    <property type="match status" value="1"/>
</dbReference>
<evidence type="ECO:0000256" key="10">
    <source>
        <dbReference type="ARBA" id="ARBA00023136"/>
    </source>
</evidence>
<reference evidence="14" key="1">
    <citation type="journal article" date="2014" name="Int. J. Syst. Evol. Microbiol.">
        <title>Complete genome sequence of Corynebacterium casei LMG S-19264T (=DSM 44701T), isolated from a smear-ripened cheese.</title>
        <authorList>
            <consortium name="US DOE Joint Genome Institute (JGI-PGF)"/>
            <person name="Walter F."/>
            <person name="Albersmeier A."/>
            <person name="Kalinowski J."/>
            <person name="Ruckert C."/>
        </authorList>
    </citation>
    <scope>NUCLEOTIDE SEQUENCE</scope>
    <source>
        <strain evidence="14">CGMCC 1.12726</strain>
    </source>
</reference>
<dbReference type="InterPro" id="IPR017871">
    <property type="entry name" value="ABC_transporter-like_CS"/>
</dbReference>
<dbReference type="SMART" id="SM00382">
    <property type="entry name" value="AAA"/>
    <property type="match status" value="1"/>
</dbReference>
<evidence type="ECO:0000256" key="6">
    <source>
        <dbReference type="ARBA" id="ARBA00022840"/>
    </source>
</evidence>
<keyword evidence="5" id="KW-0547">Nucleotide-binding</keyword>
<feature type="transmembrane region" description="Helical" evidence="11">
    <location>
        <begin position="25"/>
        <end position="46"/>
    </location>
</feature>
<evidence type="ECO:0000256" key="11">
    <source>
        <dbReference type="SAM" id="Phobius"/>
    </source>
</evidence>
<dbReference type="InterPro" id="IPR036640">
    <property type="entry name" value="ABC1_TM_sf"/>
</dbReference>
<feature type="domain" description="ABC transporter" evidence="12">
    <location>
        <begin position="344"/>
        <end position="579"/>
    </location>
</feature>
<evidence type="ECO:0000313" key="14">
    <source>
        <dbReference type="EMBL" id="GGF97504.1"/>
    </source>
</evidence>
<dbReference type="InterPro" id="IPR027417">
    <property type="entry name" value="P-loop_NTPase"/>
</dbReference>
<dbReference type="Pfam" id="PF00664">
    <property type="entry name" value="ABC_membrane"/>
    <property type="match status" value="1"/>
</dbReference>
<dbReference type="SUPFAM" id="SSF90123">
    <property type="entry name" value="ABC transporter transmembrane region"/>
    <property type="match status" value="1"/>
</dbReference>
<dbReference type="CDD" id="cd18552">
    <property type="entry name" value="ABC_6TM_MsbA_like"/>
    <property type="match status" value="1"/>
</dbReference>
<dbReference type="AlphaFoldDB" id="A0A917CTS5"/>
<dbReference type="GO" id="GO:0005886">
    <property type="term" value="C:plasma membrane"/>
    <property type="evidence" value="ECO:0007669"/>
    <property type="project" value="UniProtKB-SubCell"/>
</dbReference>
<evidence type="ECO:0000256" key="5">
    <source>
        <dbReference type="ARBA" id="ARBA00022741"/>
    </source>
</evidence>
<dbReference type="InterPro" id="IPR039421">
    <property type="entry name" value="Type_1_exporter"/>
</dbReference>
<dbReference type="PANTHER" id="PTHR43394:SF1">
    <property type="entry name" value="ATP-BINDING CASSETTE SUB-FAMILY B MEMBER 10, MITOCHONDRIAL"/>
    <property type="match status" value="1"/>
</dbReference>
<dbReference type="Proteomes" id="UP000632858">
    <property type="component" value="Unassembled WGS sequence"/>
</dbReference>
<dbReference type="SUPFAM" id="SSF52540">
    <property type="entry name" value="P-loop containing nucleoside triphosphate hydrolases"/>
    <property type="match status" value="1"/>
</dbReference>
<evidence type="ECO:0000256" key="9">
    <source>
        <dbReference type="ARBA" id="ARBA00023055"/>
    </source>
</evidence>
<organism evidence="14 15">
    <name type="scientific">Arenimonas maotaiensis</name>
    <dbReference type="NCBI Taxonomy" id="1446479"/>
    <lineage>
        <taxon>Bacteria</taxon>
        <taxon>Pseudomonadati</taxon>
        <taxon>Pseudomonadota</taxon>
        <taxon>Gammaproteobacteria</taxon>
        <taxon>Lysobacterales</taxon>
        <taxon>Lysobacteraceae</taxon>
        <taxon>Arenimonas</taxon>
    </lineage>
</organism>
<keyword evidence="4 11" id="KW-0812">Transmembrane</keyword>
<keyword evidence="10 11" id="KW-0472">Membrane</keyword>
<keyword evidence="7" id="KW-1278">Translocase</keyword>
<keyword evidence="15" id="KW-1185">Reference proteome</keyword>
<dbReference type="FunFam" id="3.40.50.300:FF:000221">
    <property type="entry name" value="Multidrug ABC transporter ATP-binding protein"/>
    <property type="match status" value="1"/>
</dbReference>
<accession>A0A917CTS5</accession>